<dbReference type="AlphaFoldDB" id="I3SF66"/>
<feature type="transmembrane region" description="Helical" evidence="1">
    <location>
        <begin position="55"/>
        <end position="77"/>
    </location>
</feature>
<feature type="transmembrane region" description="Helical" evidence="1">
    <location>
        <begin position="193"/>
        <end position="214"/>
    </location>
</feature>
<keyword evidence="1" id="KW-1133">Transmembrane helix</keyword>
<evidence type="ECO:0000256" key="1">
    <source>
        <dbReference type="SAM" id="Phobius"/>
    </source>
</evidence>
<dbReference type="PANTHER" id="PTHR32251">
    <property type="entry name" value="3-OXO-5-ALPHA-STEROID 4-DEHYDROGENASE"/>
    <property type="match status" value="1"/>
</dbReference>
<dbReference type="Pfam" id="PF06966">
    <property type="entry name" value="DUF1295"/>
    <property type="match status" value="1"/>
</dbReference>
<proteinExistence type="evidence at transcript level"/>
<accession>I3SF66</accession>
<feature type="transmembrane region" description="Helical" evidence="1">
    <location>
        <begin position="160"/>
        <end position="186"/>
    </location>
</feature>
<feature type="transmembrane region" description="Helical" evidence="1">
    <location>
        <begin position="117"/>
        <end position="134"/>
    </location>
</feature>
<sequence length="332" mass="38957">MGSGTAVSNMKNAILAFLVPLPSILFYLSFLSATNGSVADPKSPSFTSTVWTWCYHYPLLLVNVLFFFNVNVLFWVIGLIQSSHWMIDPYWTVIPVMLVHYYSAHPLAQYHCWRSRIVILLTWVWSIRLIHNYFRREKWQWGVREDWRFTDMSHQYGSHWWWVSFFSIYVPQQLFLMGLSLPFYVIHSVNQPLSIWDLLATIVCVSGIVIAYFADTQLHNFVSRNNKLKGQGKSVVPVLDNGLWYYSRHPNYFGEQLWWWGLVVFTWNLGHGWTVIGALANTMCLAYVTRLVENRMLSQDNRAEAYRLYQRTTSVWVPWFKSSPLGLKSKNV</sequence>
<keyword evidence="1" id="KW-0812">Transmembrane</keyword>
<dbReference type="GO" id="GO:0016020">
    <property type="term" value="C:membrane"/>
    <property type="evidence" value="ECO:0007669"/>
    <property type="project" value="TreeGrafter"/>
</dbReference>
<dbReference type="EMBL" id="BT139113">
    <property type="protein sequence ID" value="AFK38908.1"/>
    <property type="molecule type" value="mRNA"/>
</dbReference>
<protein>
    <submittedName>
        <fullName evidence="2">Uncharacterized protein</fullName>
    </submittedName>
</protein>
<dbReference type="InterPro" id="IPR010721">
    <property type="entry name" value="UstE-like"/>
</dbReference>
<evidence type="ECO:0000313" key="2">
    <source>
        <dbReference type="EMBL" id="AFK38908.1"/>
    </source>
</evidence>
<feature type="transmembrane region" description="Helical" evidence="1">
    <location>
        <begin position="257"/>
        <end position="288"/>
    </location>
</feature>
<dbReference type="PANTHER" id="PTHR32251:SF23">
    <property type="entry name" value="3-OXO-5-ALPHA-STEROID 4-DEHYDROGENASE (DUF1295)"/>
    <property type="match status" value="1"/>
</dbReference>
<reference evidence="2" key="1">
    <citation type="submission" date="2012-05" db="EMBL/GenBank/DDBJ databases">
        <authorList>
            <person name="Krishnakumar V."/>
            <person name="Cheung F."/>
            <person name="Xiao Y."/>
            <person name="Chan A."/>
            <person name="Moskal W.A."/>
            <person name="Town C.D."/>
        </authorList>
    </citation>
    <scope>NUCLEOTIDE SEQUENCE</scope>
</reference>
<organism evidence="2">
    <name type="scientific">Lotus japonicus</name>
    <name type="common">Lotus corniculatus var. japonicus</name>
    <dbReference type="NCBI Taxonomy" id="34305"/>
    <lineage>
        <taxon>Eukaryota</taxon>
        <taxon>Viridiplantae</taxon>
        <taxon>Streptophyta</taxon>
        <taxon>Embryophyta</taxon>
        <taxon>Tracheophyta</taxon>
        <taxon>Spermatophyta</taxon>
        <taxon>Magnoliopsida</taxon>
        <taxon>eudicotyledons</taxon>
        <taxon>Gunneridae</taxon>
        <taxon>Pentapetalae</taxon>
        <taxon>rosids</taxon>
        <taxon>fabids</taxon>
        <taxon>Fabales</taxon>
        <taxon>Fabaceae</taxon>
        <taxon>Papilionoideae</taxon>
        <taxon>50 kb inversion clade</taxon>
        <taxon>NPAAA clade</taxon>
        <taxon>Hologalegina</taxon>
        <taxon>robinioid clade</taxon>
        <taxon>Loteae</taxon>
        <taxon>Lotus</taxon>
    </lineage>
</organism>
<dbReference type="Gene3D" id="1.20.120.1630">
    <property type="match status" value="1"/>
</dbReference>
<dbReference type="PROSITE" id="PS50244">
    <property type="entry name" value="S5A_REDUCTASE"/>
    <property type="match status" value="1"/>
</dbReference>
<name>I3SF66_LOTJA</name>
<keyword evidence="1" id="KW-0472">Membrane</keyword>